<keyword evidence="11" id="KW-0469">Meiosis</keyword>
<evidence type="ECO:0000256" key="9">
    <source>
        <dbReference type="ARBA" id="ARBA00022840"/>
    </source>
</evidence>
<evidence type="ECO:0000256" key="16">
    <source>
        <dbReference type="ARBA" id="ARBA00071159"/>
    </source>
</evidence>
<evidence type="ECO:0000256" key="7">
    <source>
        <dbReference type="ARBA" id="ARBA00022806"/>
    </source>
</evidence>
<evidence type="ECO:0000259" key="19">
    <source>
        <dbReference type="PROSITE" id="PS51192"/>
    </source>
</evidence>
<dbReference type="GeneTree" id="ENSGT00550000074822"/>
<keyword evidence="8" id="KW-0862">Zinc</keyword>
<dbReference type="GO" id="GO:0043138">
    <property type="term" value="F:3'-5' DNA helicase activity"/>
    <property type="evidence" value="ECO:0007669"/>
    <property type="project" value="UniProtKB-EC"/>
</dbReference>
<dbReference type="InParanoid" id="A0A671XXA5"/>
<dbReference type="GO" id="GO:0003676">
    <property type="term" value="F:nucleic acid binding"/>
    <property type="evidence" value="ECO:0007669"/>
    <property type="project" value="InterPro"/>
</dbReference>
<evidence type="ECO:0000256" key="13">
    <source>
        <dbReference type="ARBA" id="ARBA00034808"/>
    </source>
</evidence>
<dbReference type="FunFam" id="3.40.50.300:FF:000950">
    <property type="entry name" value="probable ATP-dependent DNA helicase HFM1"/>
    <property type="match status" value="1"/>
</dbReference>
<dbReference type="GO" id="GO:0007131">
    <property type="term" value="P:reciprocal meiotic recombination"/>
    <property type="evidence" value="ECO:0007669"/>
    <property type="project" value="UniProtKB-ARBA"/>
</dbReference>
<evidence type="ECO:0000256" key="4">
    <source>
        <dbReference type="ARBA" id="ARBA00022741"/>
    </source>
</evidence>
<dbReference type="InterPro" id="IPR036388">
    <property type="entry name" value="WH-like_DNA-bd_sf"/>
</dbReference>
<dbReference type="Pfam" id="PF23445">
    <property type="entry name" value="WHD_SNRNP200"/>
    <property type="match status" value="1"/>
</dbReference>
<dbReference type="Gene3D" id="1.10.3380.10">
    <property type="entry name" value="Sec63 N-terminal domain-like domain"/>
    <property type="match status" value="1"/>
</dbReference>
<dbReference type="SMART" id="SM00487">
    <property type="entry name" value="DEXDc"/>
    <property type="match status" value="1"/>
</dbReference>
<evidence type="ECO:0000256" key="12">
    <source>
        <dbReference type="ARBA" id="ARBA00034617"/>
    </source>
</evidence>
<dbReference type="Gene3D" id="3.40.50.300">
    <property type="entry name" value="P-loop containing nucleotide triphosphate hydrolases"/>
    <property type="match status" value="2"/>
</dbReference>
<keyword evidence="6" id="KW-0378">Hydrolase</keyword>
<keyword evidence="10" id="KW-0413">Isomerase</keyword>
<dbReference type="GO" id="GO:0008270">
    <property type="term" value="F:zinc ion binding"/>
    <property type="evidence" value="ECO:0007669"/>
    <property type="project" value="UniProtKB-KW"/>
</dbReference>
<evidence type="ECO:0000256" key="2">
    <source>
        <dbReference type="ARBA" id="ARBA00010140"/>
    </source>
</evidence>
<accession>A0A671XXA5</accession>
<dbReference type="CDD" id="cd18023">
    <property type="entry name" value="DEXHc_HFM1"/>
    <property type="match status" value="1"/>
</dbReference>
<comment type="catalytic activity">
    <reaction evidence="14">
        <text>ATP + H2O = ADP + phosphate + H(+)</text>
        <dbReference type="Rhea" id="RHEA:13065"/>
        <dbReference type="ChEBI" id="CHEBI:15377"/>
        <dbReference type="ChEBI" id="CHEBI:15378"/>
        <dbReference type="ChEBI" id="CHEBI:30616"/>
        <dbReference type="ChEBI" id="CHEBI:43474"/>
        <dbReference type="ChEBI" id="CHEBI:456216"/>
        <dbReference type="EC" id="5.6.2.4"/>
    </reaction>
</comment>
<evidence type="ECO:0000256" key="6">
    <source>
        <dbReference type="ARBA" id="ARBA00022801"/>
    </source>
</evidence>
<feature type="region of interest" description="Disordered" evidence="18">
    <location>
        <begin position="861"/>
        <end position="885"/>
    </location>
</feature>
<dbReference type="Gene3D" id="1.10.10.10">
    <property type="entry name" value="Winged helix-like DNA-binding domain superfamily/Winged helix DNA-binding domain"/>
    <property type="match status" value="1"/>
</dbReference>
<evidence type="ECO:0000259" key="20">
    <source>
        <dbReference type="PROSITE" id="PS51194"/>
    </source>
</evidence>
<evidence type="ECO:0000256" key="15">
    <source>
        <dbReference type="ARBA" id="ARBA00059912"/>
    </source>
</evidence>
<keyword evidence="5" id="KW-0863">Zinc-finger</keyword>
<evidence type="ECO:0000313" key="21">
    <source>
        <dbReference type="Ensembl" id="ENSSAUP00010053521.1"/>
    </source>
</evidence>
<dbReference type="FunFam" id="3.40.50.300:FF:001076">
    <property type="entry name" value="ATP-dependent DNA helicase MER3"/>
    <property type="match status" value="1"/>
</dbReference>
<dbReference type="InterPro" id="IPR027417">
    <property type="entry name" value="P-loop_NTPase"/>
</dbReference>
<comment type="similarity">
    <text evidence="2">Belongs to the helicase family. SKI2 subfamily.</text>
</comment>
<evidence type="ECO:0000256" key="8">
    <source>
        <dbReference type="ARBA" id="ARBA00022833"/>
    </source>
</evidence>
<evidence type="ECO:0000256" key="5">
    <source>
        <dbReference type="ARBA" id="ARBA00022771"/>
    </source>
</evidence>
<dbReference type="InterPro" id="IPR014001">
    <property type="entry name" value="Helicase_ATP-bd"/>
</dbReference>
<dbReference type="Pfam" id="PF00270">
    <property type="entry name" value="DEAD"/>
    <property type="match status" value="1"/>
</dbReference>
<evidence type="ECO:0000256" key="10">
    <source>
        <dbReference type="ARBA" id="ARBA00023235"/>
    </source>
</evidence>
<feature type="domain" description="Helicase ATP-binding" evidence="19">
    <location>
        <begin position="42"/>
        <end position="229"/>
    </location>
</feature>
<keyword evidence="7" id="KW-0347">Helicase</keyword>
<dbReference type="PANTHER" id="PTHR47835">
    <property type="entry name" value="HFM1, ATP DEPENDENT DNA HELICASE HOMOLOG"/>
    <property type="match status" value="1"/>
</dbReference>
<dbReference type="InterPro" id="IPR004179">
    <property type="entry name" value="Sec63-dom"/>
</dbReference>
<dbReference type="InterPro" id="IPR052247">
    <property type="entry name" value="Meiotic_Crossover_Helicase"/>
</dbReference>
<reference evidence="21" key="3">
    <citation type="submission" date="2025-09" db="UniProtKB">
        <authorList>
            <consortium name="Ensembl"/>
        </authorList>
    </citation>
    <scope>IDENTIFICATION</scope>
</reference>
<dbReference type="SUPFAM" id="SSF52540">
    <property type="entry name" value="P-loop containing nucleoside triphosphate hydrolases"/>
    <property type="match status" value="1"/>
</dbReference>
<reference evidence="21" key="1">
    <citation type="submission" date="2021-04" db="EMBL/GenBank/DDBJ databases">
        <authorList>
            <consortium name="Wellcome Sanger Institute Data Sharing"/>
        </authorList>
    </citation>
    <scope>NUCLEOTIDE SEQUENCE [LARGE SCALE GENOMIC DNA]</scope>
</reference>
<keyword evidence="22" id="KW-1185">Reference proteome</keyword>
<dbReference type="FunFam" id="1.10.10.10:FF:000012">
    <property type="entry name" value="U5 small nuclear ribonucleoprotein helicase"/>
    <property type="match status" value="1"/>
</dbReference>
<dbReference type="PROSITE" id="PS51192">
    <property type="entry name" value="HELICASE_ATP_BIND_1"/>
    <property type="match status" value="1"/>
</dbReference>
<dbReference type="AlphaFoldDB" id="A0A671XXA5"/>
<dbReference type="InterPro" id="IPR001650">
    <property type="entry name" value="Helicase_C-like"/>
</dbReference>
<evidence type="ECO:0000256" key="11">
    <source>
        <dbReference type="ARBA" id="ARBA00023254"/>
    </source>
</evidence>
<evidence type="ECO:0000256" key="14">
    <source>
        <dbReference type="ARBA" id="ARBA00048988"/>
    </source>
</evidence>
<organism evidence="21 22">
    <name type="scientific">Sparus aurata</name>
    <name type="common">Gilthead sea bream</name>
    <dbReference type="NCBI Taxonomy" id="8175"/>
    <lineage>
        <taxon>Eukaryota</taxon>
        <taxon>Metazoa</taxon>
        <taxon>Chordata</taxon>
        <taxon>Craniata</taxon>
        <taxon>Vertebrata</taxon>
        <taxon>Euteleostomi</taxon>
        <taxon>Actinopterygii</taxon>
        <taxon>Neopterygii</taxon>
        <taxon>Teleostei</taxon>
        <taxon>Neoteleostei</taxon>
        <taxon>Acanthomorphata</taxon>
        <taxon>Eupercaria</taxon>
        <taxon>Spariformes</taxon>
        <taxon>Sparidae</taxon>
        <taxon>Sparus</taxon>
    </lineage>
</organism>
<dbReference type="Pfam" id="PF02889">
    <property type="entry name" value="Sec63"/>
    <property type="match status" value="1"/>
</dbReference>
<comment type="function">
    <text evidence="15">Required for crossover formation and complete synapsis of homologous chromosomes during meiosis.</text>
</comment>
<dbReference type="CDD" id="cd18795">
    <property type="entry name" value="SF2_C_Ski2"/>
    <property type="match status" value="1"/>
</dbReference>
<dbReference type="Proteomes" id="UP000472265">
    <property type="component" value="Chromosome 21"/>
</dbReference>
<dbReference type="Ensembl" id="ENSSAUT00010056245.1">
    <property type="protein sequence ID" value="ENSSAUP00010053521.1"/>
    <property type="gene ID" value="ENSSAUG00010022134.1"/>
</dbReference>
<dbReference type="Pfam" id="PF00271">
    <property type="entry name" value="Helicase_C"/>
    <property type="match status" value="1"/>
</dbReference>
<dbReference type="InterPro" id="IPR036390">
    <property type="entry name" value="WH_DNA-bd_sf"/>
</dbReference>
<evidence type="ECO:0000256" key="1">
    <source>
        <dbReference type="ARBA" id="ARBA00001947"/>
    </source>
</evidence>
<dbReference type="SMART" id="SM00490">
    <property type="entry name" value="HELICc"/>
    <property type="match status" value="1"/>
</dbReference>
<comment type="cofactor">
    <cofactor evidence="1">
        <name>Zn(2+)</name>
        <dbReference type="ChEBI" id="CHEBI:29105"/>
    </cofactor>
</comment>
<feature type="region of interest" description="Disordered" evidence="18">
    <location>
        <begin position="984"/>
        <end position="1003"/>
    </location>
</feature>
<dbReference type="OMA" id="HCKNKHT"/>
<keyword evidence="9" id="KW-0067">ATP-binding</keyword>
<evidence type="ECO:0000256" key="17">
    <source>
        <dbReference type="ARBA" id="ARBA00093665"/>
    </source>
</evidence>
<gene>
    <name evidence="21" type="primary">HFM1</name>
    <name evidence="21" type="synonym">hfm1</name>
</gene>
<dbReference type="SUPFAM" id="SSF158702">
    <property type="entry name" value="Sec63 N-terminal domain-like"/>
    <property type="match status" value="1"/>
</dbReference>
<feature type="compositionally biased region" description="Polar residues" evidence="18">
    <location>
        <begin position="871"/>
        <end position="885"/>
    </location>
</feature>
<evidence type="ECO:0000256" key="18">
    <source>
        <dbReference type="SAM" id="MobiDB-lite"/>
    </source>
</evidence>
<dbReference type="PANTHER" id="PTHR47835:SF3">
    <property type="entry name" value="HELICASE FOR MEIOSIS 1"/>
    <property type="match status" value="1"/>
</dbReference>
<keyword evidence="4" id="KW-0547">Nucleotide-binding</keyword>
<keyword evidence="3" id="KW-0479">Metal-binding</keyword>
<dbReference type="SMART" id="SM00973">
    <property type="entry name" value="Sec63"/>
    <property type="match status" value="1"/>
</dbReference>
<dbReference type="EC" id="5.6.2.4" evidence="13"/>
<dbReference type="InterPro" id="IPR011545">
    <property type="entry name" value="DEAD/DEAH_box_helicase_dom"/>
</dbReference>
<dbReference type="InterPro" id="IPR057842">
    <property type="entry name" value="WH_MER3"/>
</dbReference>
<feature type="domain" description="Helicase C-terminal" evidence="20">
    <location>
        <begin position="270"/>
        <end position="455"/>
    </location>
</feature>
<dbReference type="FunFam" id="1.10.3380.10:FF:000006">
    <property type="entry name" value="probable ATP-dependent DNA helicase HFM1 isoform X1"/>
    <property type="match status" value="1"/>
</dbReference>
<sequence length="1003" mass="113197">MFHIIGSSGSGILRPVSEIPAKFRSVFKEFPFFNYVQSKALDDVLYTGKNFVACAPTGSGKTVLFELAIIRLLMETSEPWRDVKAVYIAPIKALCSQCYESWKKKFGPLGLNCKELTGDTEIDDFFEIQDSHIILTTPEKWDSMTRKWKDNCLLQLVRLFLIDEVHVVKDVTRGATLEVVVSRMKAVHASRTAQNPETGLSMRFVAVSATIPNTSDIADWLSNESGPATYLDMDESHRPVKLRKVVLGFPCSPNQTEFKFDLSLNYKMANIIQTYSDQKPALVFCSTRKGVQQSATVLAKDARFIMSIEHKQRLMKYANSILDSKLRDLVMLGVGFHHAGVDLSDRKLIENAFTVGDLPVLFTTRTLAMGVNLPAHLVVIKSTMQYVAGSCEEYSEADLLQMIGRAGRPQFDTSATAVIMTKMQTRDKYMKLMNGMEIIESSLHCHLVEHLNAEIVLQTISDVNMALDWIRSTFLYIRALKNPTYYGFSADLDRFGIEAKLQELCLRNLNSLSAIDLIDMDEDINIKPTEAGRLMARYCVAFDTMKQFNKVAGTENLSDLVSSLIRLKEFNDIQLRVNEKRPLNTLNRDKNRVTIRFPMEGKIKTSDMKVNCLIQAQLGSISIQEFGLTQDTAKIFRNGMRLSEFLSQPSKTGFSALLNSLILAKCFRAKLWENSPYVSKQLEKIGQSLSTAMVNAGLTNFSKIEQTNAREVELILNRHPPFGNQIRESVIHLPKYEVTVEQHPKYSCAAAEIVVKVNLKNQAQLLSRRTAPNYHYVSLIIGNSDNTVVFHQKLTDLVLLKCGSWSKKIEVAKASKGEEISVNLISSEYVGLDIQQKFNVYYSGARRFGTESPYYISYDRTGQRGQHSELKPQSTDHSATSATDQGTTLKRCNTRQCNHYCKNKELCGHDCCVSVTKKRSANQESSFSSYLQDLRSRCDTLAQTPVKRLKVKKNTDNQMKVLSQSLKLVFNVRLSVVAVRYKPHPEPVSSNRSHTTQLHRKQS</sequence>
<protein>
    <recommendedName>
        <fullName evidence="16">Probable ATP-dependent DNA helicase HFM1</fullName>
        <ecNumber evidence="13">5.6.2.4</ecNumber>
    </recommendedName>
    <alternativeName>
        <fullName evidence="17">DNA 3'-5' helicase HFM1</fullName>
    </alternativeName>
</protein>
<dbReference type="SUPFAM" id="SSF46785">
    <property type="entry name" value="Winged helix' DNA-binding domain"/>
    <property type="match status" value="1"/>
</dbReference>
<evidence type="ECO:0000256" key="3">
    <source>
        <dbReference type="ARBA" id="ARBA00022723"/>
    </source>
</evidence>
<dbReference type="PROSITE" id="PS51194">
    <property type="entry name" value="HELICASE_CTER"/>
    <property type="match status" value="1"/>
</dbReference>
<evidence type="ECO:0000313" key="22">
    <source>
        <dbReference type="Proteomes" id="UP000472265"/>
    </source>
</evidence>
<dbReference type="GO" id="GO:0005524">
    <property type="term" value="F:ATP binding"/>
    <property type="evidence" value="ECO:0007669"/>
    <property type="project" value="UniProtKB-KW"/>
</dbReference>
<name>A0A671XXA5_SPAAU</name>
<dbReference type="GO" id="GO:0016787">
    <property type="term" value="F:hydrolase activity"/>
    <property type="evidence" value="ECO:0007669"/>
    <property type="project" value="UniProtKB-KW"/>
</dbReference>
<proteinExistence type="inferred from homology"/>
<reference evidence="21" key="2">
    <citation type="submission" date="2025-08" db="UniProtKB">
        <authorList>
            <consortium name="Ensembl"/>
        </authorList>
    </citation>
    <scope>IDENTIFICATION</scope>
</reference>
<comment type="catalytic activity">
    <reaction evidence="12">
        <text>Couples ATP hydrolysis with the unwinding of duplex DNA by translocating in the 3'-5' direction.</text>
        <dbReference type="EC" id="5.6.2.4"/>
    </reaction>
</comment>